<sequence length="49" mass="5113">MARRVSGSQPPGFWLVQKLVRPRAAASAAAAATTVALAELISEVPMFMG</sequence>
<evidence type="ECO:0000313" key="2">
    <source>
        <dbReference type="Proteomes" id="UP000581769"/>
    </source>
</evidence>
<comment type="caution">
    <text evidence="1">The sequence shown here is derived from an EMBL/GenBank/DDBJ whole genome shotgun (WGS) entry which is preliminary data.</text>
</comment>
<name>A0A840IP95_9PSEU</name>
<dbReference type="EMBL" id="JACHMG010000001">
    <property type="protein sequence ID" value="MBB4684186.1"/>
    <property type="molecule type" value="Genomic_DNA"/>
</dbReference>
<dbReference type="Proteomes" id="UP000581769">
    <property type="component" value="Unassembled WGS sequence"/>
</dbReference>
<proteinExistence type="predicted"/>
<gene>
    <name evidence="1" type="ORF">BJY18_001671</name>
</gene>
<accession>A0A840IP95</accession>
<dbReference type="RefSeq" id="WP_378272877.1">
    <property type="nucleotide sequence ID" value="NZ_JBHUKT010000008.1"/>
</dbReference>
<evidence type="ECO:0000313" key="1">
    <source>
        <dbReference type="EMBL" id="MBB4684186.1"/>
    </source>
</evidence>
<keyword evidence="2" id="KW-1185">Reference proteome</keyword>
<organism evidence="1 2">
    <name type="scientific">Amycolatopsis jiangsuensis</name>
    <dbReference type="NCBI Taxonomy" id="1181879"/>
    <lineage>
        <taxon>Bacteria</taxon>
        <taxon>Bacillati</taxon>
        <taxon>Actinomycetota</taxon>
        <taxon>Actinomycetes</taxon>
        <taxon>Pseudonocardiales</taxon>
        <taxon>Pseudonocardiaceae</taxon>
        <taxon>Amycolatopsis</taxon>
    </lineage>
</organism>
<protein>
    <submittedName>
        <fullName evidence="1">Uncharacterized protein</fullName>
    </submittedName>
</protein>
<dbReference type="AlphaFoldDB" id="A0A840IP95"/>
<reference evidence="1 2" key="1">
    <citation type="submission" date="2020-08" db="EMBL/GenBank/DDBJ databases">
        <title>Sequencing the genomes of 1000 actinobacteria strains.</title>
        <authorList>
            <person name="Klenk H.-P."/>
        </authorList>
    </citation>
    <scope>NUCLEOTIDE SEQUENCE [LARGE SCALE GENOMIC DNA]</scope>
    <source>
        <strain evidence="1 2">DSM 45859</strain>
    </source>
</reference>